<dbReference type="GO" id="GO:0003677">
    <property type="term" value="F:DNA binding"/>
    <property type="evidence" value="ECO:0007669"/>
    <property type="project" value="InterPro"/>
</dbReference>
<dbReference type="InterPro" id="IPR014054">
    <property type="entry name" value="Phage_regulatory_Rha"/>
</dbReference>
<dbReference type="Pfam" id="PF09669">
    <property type="entry name" value="Phage_pRha"/>
    <property type="match status" value="1"/>
</dbReference>
<dbReference type="AlphaFoldDB" id="A0A248THP1"/>
<name>A0A248THP1_9BACI</name>
<dbReference type="Proteomes" id="UP000215137">
    <property type="component" value="Chromosome"/>
</dbReference>
<dbReference type="GeneID" id="97213944"/>
<dbReference type="OrthoDB" id="9812611at2"/>
<protein>
    <recommendedName>
        <fullName evidence="1">Antirepressor protein C-terminal domain-containing protein</fullName>
    </recommendedName>
</protein>
<dbReference type="NCBIfam" id="TIGR02681">
    <property type="entry name" value="phage_pRha"/>
    <property type="match status" value="1"/>
</dbReference>
<keyword evidence="3" id="KW-1185">Reference proteome</keyword>
<evidence type="ECO:0000259" key="1">
    <source>
        <dbReference type="Pfam" id="PF03374"/>
    </source>
</evidence>
<feature type="domain" description="Antirepressor protein C-terminal" evidence="1">
    <location>
        <begin position="144"/>
        <end position="246"/>
    </location>
</feature>
<evidence type="ECO:0000313" key="2">
    <source>
        <dbReference type="EMBL" id="ASV67610.1"/>
    </source>
</evidence>
<dbReference type="Pfam" id="PF03374">
    <property type="entry name" value="ANT"/>
    <property type="match status" value="1"/>
</dbReference>
<proteinExistence type="predicted"/>
<gene>
    <name evidence="2" type="ORF">CKF48_09910</name>
</gene>
<accession>A0A248THP1</accession>
<evidence type="ECO:0000313" key="3">
    <source>
        <dbReference type="Proteomes" id="UP000215137"/>
    </source>
</evidence>
<dbReference type="InterPro" id="IPR005039">
    <property type="entry name" value="Ant_C"/>
</dbReference>
<dbReference type="KEGG" id="bko:CKF48_09910"/>
<sequence>MNNLQIINQNGQLLVDSREVADMTGKSHAHLMRDIQVYKRILDENPELDSQHFFIPSTYKTNGNNKTYDCYLLTRKGCDMVANKMTGEKGVLFTATYVIQFEKMEQQLKQPFKLPSTYKEALLMLIEKEEEREQLHAENLMLGQRVAEYEPKITYLDQILSSTDSVTITQIAADYGMSAQKFNKILHESGIQYKINGQWILYTKYKSEGYTKSKTTDVLRSDGTTKVVMNTQWTQKGRLFIYNILKAKKIYPVMDIQVDKQLKLVSGSKR</sequence>
<reference evidence="2 3" key="1">
    <citation type="submission" date="2017-08" db="EMBL/GenBank/DDBJ databases">
        <title>Complete Genome Sequence of Bacillus kochii Oregon-R-modENCODE STRAIN BDGP4, isolated from Drosophila melanogaster gut.</title>
        <authorList>
            <person name="Wan K.H."/>
            <person name="Yu C."/>
            <person name="Park S."/>
            <person name="Hammonds A.S."/>
            <person name="Booth B.W."/>
            <person name="Celniker S.E."/>
        </authorList>
    </citation>
    <scope>NUCLEOTIDE SEQUENCE [LARGE SCALE GENOMIC DNA]</scope>
    <source>
        <strain evidence="2 3">BDGP4</strain>
    </source>
</reference>
<dbReference type="RefSeq" id="WP_095371185.1">
    <property type="nucleotide sequence ID" value="NZ_CP022983.1"/>
</dbReference>
<dbReference type="EMBL" id="CP022983">
    <property type="protein sequence ID" value="ASV67610.1"/>
    <property type="molecule type" value="Genomic_DNA"/>
</dbReference>
<organism evidence="2 3">
    <name type="scientific">Cytobacillus kochii</name>
    <dbReference type="NCBI Taxonomy" id="859143"/>
    <lineage>
        <taxon>Bacteria</taxon>
        <taxon>Bacillati</taxon>
        <taxon>Bacillota</taxon>
        <taxon>Bacilli</taxon>
        <taxon>Bacillales</taxon>
        <taxon>Bacillaceae</taxon>
        <taxon>Cytobacillus</taxon>
    </lineage>
</organism>